<dbReference type="InterPro" id="IPR027417">
    <property type="entry name" value="P-loop_NTPase"/>
</dbReference>
<evidence type="ECO:0000256" key="4">
    <source>
        <dbReference type="ARBA" id="ARBA00022840"/>
    </source>
</evidence>
<dbReference type="RefSeq" id="WP_242148382.1">
    <property type="nucleotide sequence ID" value="NZ_CP093379.1"/>
</dbReference>
<protein>
    <submittedName>
        <fullName evidence="7">GNAT family N-acetyltransferase</fullName>
        <ecNumber evidence="7">2.3.1.-</ecNumber>
    </submittedName>
</protein>
<dbReference type="InterPro" id="IPR016181">
    <property type="entry name" value="Acyl_CoA_acyltransferase"/>
</dbReference>
<dbReference type="InterPro" id="IPR007807">
    <property type="entry name" value="TcmA/NAT10_helicase"/>
</dbReference>
<feature type="domain" description="N-acetyltransferase" evidence="6">
    <location>
        <begin position="382"/>
        <end position="561"/>
    </location>
</feature>
<dbReference type="PROSITE" id="PS51186">
    <property type="entry name" value="GNAT"/>
    <property type="match status" value="1"/>
</dbReference>
<dbReference type="PANTHER" id="PTHR10925">
    <property type="entry name" value="N-ACETYLTRANSFERASE 10"/>
    <property type="match status" value="1"/>
</dbReference>
<keyword evidence="5 7" id="KW-0012">Acyltransferase</keyword>
<keyword evidence="4" id="KW-0067">ATP-binding</keyword>
<dbReference type="EMBL" id="CP093379">
    <property type="protein sequence ID" value="UNM95788.1"/>
    <property type="molecule type" value="Genomic_DNA"/>
</dbReference>
<dbReference type="Pfam" id="PF13718">
    <property type="entry name" value="GNAT_acetyltr_2"/>
    <property type="match status" value="1"/>
</dbReference>
<evidence type="ECO:0000256" key="1">
    <source>
        <dbReference type="ARBA" id="ARBA00022679"/>
    </source>
</evidence>
<dbReference type="Proteomes" id="UP000829542">
    <property type="component" value="Chromosome"/>
</dbReference>
<dbReference type="Gene3D" id="3.40.50.300">
    <property type="entry name" value="P-loop containing nucleotide triphosphate hydrolases"/>
    <property type="match status" value="1"/>
</dbReference>
<dbReference type="InterPro" id="IPR000182">
    <property type="entry name" value="GNAT_dom"/>
</dbReference>
<dbReference type="Gene3D" id="3.40.630.30">
    <property type="match status" value="1"/>
</dbReference>
<dbReference type="Pfam" id="PF08351">
    <property type="entry name" value="TmcA_N"/>
    <property type="match status" value="1"/>
</dbReference>
<dbReference type="InterPro" id="IPR032672">
    <property type="entry name" value="TmcA/NAT10/Kre33"/>
</dbReference>
<evidence type="ECO:0000259" key="6">
    <source>
        <dbReference type="PROSITE" id="PS51186"/>
    </source>
</evidence>
<dbReference type="GO" id="GO:0016746">
    <property type="term" value="F:acyltransferase activity"/>
    <property type="evidence" value="ECO:0007669"/>
    <property type="project" value="UniProtKB-KW"/>
</dbReference>
<evidence type="ECO:0000313" key="8">
    <source>
        <dbReference type="Proteomes" id="UP000829542"/>
    </source>
</evidence>
<dbReference type="PANTHER" id="PTHR10925:SF5">
    <property type="entry name" value="RNA CYTIDINE ACETYLTRANSFERASE"/>
    <property type="match status" value="1"/>
</dbReference>
<dbReference type="InterPro" id="IPR013562">
    <property type="entry name" value="TmcA/NAT10_N"/>
</dbReference>
<name>A0ABY3WYU5_9GAMM</name>
<reference evidence="7 8" key="1">
    <citation type="submission" date="2022-03" db="EMBL/GenBank/DDBJ databases">
        <title>Ignatzschineria rhizosphaerae HR5S32.</title>
        <authorList>
            <person name="Sun J.Q."/>
            <person name="Feng J.Y."/>
        </authorList>
    </citation>
    <scope>NUCLEOTIDE SEQUENCE [LARGE SCALE GENOMIC DNA]</scope>
    <source>
        <strain evidence="7 8">HR5S32</strain>
    </source>
</reference>
<sequence>MRLIEGNEMVGKWLKEIQHPYKREVLIVELSDDSDDSELSALCSAFFKLYPQALFFSDHEPALHCDRVFSLCKTREYLGLTTSAVLFDARRGFALDYFLSIAATISRGGMLMILSQKNLGIFESQRFHEEAIATPYFHNYLKSLFSKWAYRLEEGKIFPPLKSEEIAFAAKPDVMIKAGAYHYEQLQIAQDFLAASEGIFTLFSKRGSGKSWLGAKLIADNPSHYILTAPNQNAIEQYREIEGLQFRAPDALFLTIEETDLQLETLIIEEAAKMPLSHLERLCRRFNKVLMISSVENYEGTGQGLREKIQDLVVITKGYQLQQSWRFLGNDPLKQLCDDLMLRSLQTGDCQNQRSSNLLHFSPATLFKEEIEYQFYNRQNMASLRSDLAQLSDLYQLLNDTHYQTNIQDLRRLFDAPSQIFVLAYYQKKLIGAIWAMEEGGLSPELTTTVFNGLRRPKGNLVAQMLAGQSYFPEAMLEKSIRISRISVVKPLRRLGIGQTMVHFLEEKVSAEIDFLSVSFGLTVNLLQFWESIGYQIAHLGFHLDKTTGLHSAVVLKGMGIQDQSQKRGELHWVEASFAKFKADAALNCQYKEYRPEIFQLLQEKAKAGIFDERDQSVINAFTHFKRAKHSVENALLREKLS</sequence>
<gene>
    <name evidence="7" type="ORF">MMG00_11320</name>
</gene>
<accession>A0ABY3WYU5</accession>
<organism evidence="7 8">
    <name type="scientific">Ignatzschineria rhizosphaerae</name>
    <dbReference type="NCBI Taxonomy" id="2923279"/>
    <lineage>
        <taxon>Bacteria</taxon>
        <taxon>Pseudomonadati</taxon>
        <taxon>Pseudomonadota</taxon>
        <taxon>Gammaproteobacteria</taxon>
        <taxon>Cardiobacteriales</taxon>
        <taxon>Ignatzschineriaceae</taxon>
        <taxon>Ignatzschineria</taxon>
    </lineage>
</organism>
<proteinExistence type="predicted"/>
<dbReference type="SUPFAM" id="SSF55729">
    <property type="entry name" value="Acyl-CoA N-acyltransferases (Nat)"/>
    <property type="match status" value="1"/>
</dbReference>
<dbReference type="Gene3D" id="3.40.50.11040">
    <property type="match status" value="1"/>
</dbReference>
<evidence type="ECO:0000256" key="3">
    <source>
        <dbReference type="ARBA" id="ARBA00022741"/>
    </source>
</evidence>
<keyword evidence="3" id="KW-0547">Nucleotide-binding</keyword>
<keyword evidence="1 7" id="KW-0808">Transferase</keyword>
<dbReference type="EC" id="2.3.1.-" evidence="7"/>
<keyword evidence="2" id="KW-0819">tRNA processing</keyword>
<keyword evidence="8" id="KW-1185">Reference proteome</keyword>
<evidence type="ECO:0000313" key="7">
    <source>
        <dbReference type="EMBL" id="UNM95788.1"/>
    </source>
</evidence>
<evidence type="ECO:0000256" key="5">
    <source>
        <dbReference type="ARBA" id="ARBA00023315"/>
    </source>
</evidence>
<dbReference type="Pfam" id="PF05127">
    <property type="entry name" value="NAT10_TcmA_helicase"/>
    <property type="match status" value="1"/>
</dbReference>
<evidence type="ECO:0000256" key="2">
    <source>
        <dbReference type="ARBA" id="ARBA00022694"/>
    </source>
</evidence>